<comment type="caution">
    <text evidence="6">The sequence shown here is derived from an EMBL/GenBank/DDBJ whole genome shotgun (WGS) entry which is preliminary data.</text>
</comment>
<dbReference type="Gene3D" id="3.90.1150.170">
    <property type="match status" value="1"/>
</dbReference>
<dbReference type="SUPFAM" id="SSF53383">
    <property type="entry name" value="PLP-dependent transferases"/>
    <property type="match status" value="1"/>
</dbReference>
<dbReference type="InterPro" id="IPR015421">
    <property type="entry name" value="PyrdxlP-dep_Trfase_major"/>
</dbReference>
<name>A0ABS9ZAC2_9HYPH</name>
<dbReference type="InterPro" id="IPR021115">
    <property type="entry name" value="Pyridoxal-P_BS"/>
</dbReference>
<dbReference type="PROSITE" id="PS00392">
    <property type="entry name" value="DDC_GAD_HDC_YDC"/>
    <property type="match status" value="1"/>
</dbReference>
<accession>A0ABS9ZAC2</accession>
<keyword evidence="3 5" id="KW-0663">Pyridoxal phosphate</keyword>
<keyword evidence="2" id="KW-0210">Decarboxylase</keyword>
<dbReference type="PANTHER" id="PTHR11999:SF70">
    <property type="entry name" value="MIP05841P"/>
    <property type="match status" value="1"/>
</dbReference>
<dbReference type="PRINTS" id="PR00800">
    <property type="entry name" value="YHDCRBOXLASE"/>
</dbReference>
<comment type="cofactor">
    <cofactor evidence="1 5">
        <name>pyridoxal 5'-phosphate</name>
        <dbReference type="ChEBI" id="CHEBI:597326"/>
    </cofactor>
</comment>
<protein>
    <submittedName>
        <fullName evidence="6">Cytochrome D ubiquinol oxidase subunit I</fullName>
    </submittedName>
</protein>
<evidence type="ECO:0000256" key="5">
    <source>
        <dbReference type="RuleBase" id="RU000382"/>
    </source>
</evidence>
<evidence type="ECO:0000256" key="4">
    <source>
        <dbReference type="ARBA" id="ARBA00023239"/>
    </source>
</evidence>
<dbReference type="InterPro" id="IPR010977">
    <property type="entry name" value="Aromatic_deC"/>
</dbReference>
<dbReference type="RefSeq" id="WP_243068414.1">
    <property type="nucleotide sequence ID" value="NZ_JAIVFK010000001.1"/>
</dbReference>
<dbReference type="Proteomes" id="UP001139104">
    <property type="component" value="Unassembled WGS sequence"/>
</dbReference>
<evidence type="ECO:0000256" key="2">
    <source>
        <dbReference type="ARBA" id="ARBA00022793"/>
    </source>
</evidence>
<dbReference type="Gene3D" id="1.20.1340.10">
    <property type="entry name" value="dopa decarboxylase, N-terminal domain"/>
    <property type="match status" value="1"/>
</dbReference>
<keyword evidence="7" id="KW-1185">Reference proteome</keyword>
<evidence type="ECO:0000256" key="1">
    <source>
        <dbReference type="ARBA" id="ARBA00001933"/>
    </source>
</evidence>
<evidence type="ECO:0000313" key="7">
    <source>
        <dbReference type="Proteomes" id="UP001139104"/>
    </source>
</evidence>
<organism evidence="6 7">
    <name type="scientific">Candidatus Rhodoblastus alkanivorans</name>
    <dbReference type="NCBI Taxonomy" id="2954117"/>
    <lineage>
        <taxon>Bacteria</taxon>
        <taxon>Pseudomonadati</taxon>
        <taxon>Pseudomonadota</taxon>
        <taxon>Alphaproteobacteria</taxon>
        <taxon>Hyphomicrobiales</taxon>
        <taxon>Rhodoblastaceae</taxon>
        <taxon>Rhodoblastus</taxon>
    </lineage>
</organism>
<dbReference type="InterPro" id="IPR015424">
    <property type="entry name" value="PyrdxlP-dep_Trfase"/>
</dbReference>
<dbReference type="Pfam" id="PF00282">
    <property type="entry name" value="Pyridoxal_deC"/>
    <property type="match status" value="1"/>
</dbReference>
<proteinExistence type="inferred from homology"/>
<evidence type="ECO:0000313" key="6">
    <source>
        <dbReference type="EMBL" id="MCI4684522.1"/>
    </source>
</evidence>
<dbReference type="InterPro" id="IPR002129">
    <property type="entry name" value="PyrdxlP-dep_de-COase"/>
</dbReference>
<keyword evidence="4 5" id="KW-0456">Lyase</keyword>
<sequence>MICGSRLDPADWEAFRAEAHGALDRMIDHISTVRDRPVWKVAPPEIRARFMSDLPGEGSSLAEALDIFETAIKPYATGNLHPTFMGWVHGAGTPVGMVAEMLAAGLNANCGGRDHIGVEVERQITRWMRQAFGFPEDAAGLFVTGTSIANFLALLIARYALLGDGLRRSGQPASVALRAYASEAAHGCIARAMEMAGLGSDNLRRAPCGPDGAVRVEALRAMIAADRARGATPFLLVGSVGTVNLGAVDPLDELADLAAEEGIWFHVDGAFGALAAFSPRLAPLLKGLERADSVAFDFRKWGQVPYAAGFLLTRDGDVQRRAFMGADSYLTRAARGLAAGEAWPCDYGPDLSRGFQALKTWFTIKVFGADALGRCIEESCDLARYLARRLTQGGLFEVKAPVTLNIVCFGVRGREAGPRNRAIVEYVHASGAAAPSVTILDGEAVIRCAIVNHRTRREDIDAVAAALEGAARTVAAENAPLA</sequence>
<gene>
    <name evidence="6" type="ORF">K2U94_17410</name>
</gene>
<dbReference type="Gene3D" id="3.40.640.10">
    <property type="entry name" value="Type I PLP-dependent aspartate aminotransferase-like (Major domain)"/>
    <property type="match status" value="1"/>
</dbReference>
<comment type="similarity">
    <text evidence="5">Belongs to the group II decarboxylase family.</text>
</comment>
<evidence type="ECO:0000256" key="3">
    <source>
        <dbReference type="ARBA" id="ARBA00022898"/>
    </source>
</evidence>
<reference evidence="6" key="1">
    <citation type="journal article" date="2022" name="ISME J.">
        <title>Identification of active gaseous-alkane degraders at natural gas seeps.</title>
        <authorList>
            <person name="Farhan Ul Haque M."/>
            <person name="Hernandez M."/>
            <person name="Crombie A.T."/>
            <person name="Murrell J.C."/>
        </authorList>
    </citation>
    <scope>NUCLEOTIDE SEQUENCE</scope>
    <source>
        <strain evidence="6">PC2</strain>
    </source>
</reference>
<dbReference type="PANTHER" id="PTHR11999">
    <property type="entry name" value="GROUP II PYRIDOXAL-5-PHOSPHATE DECARBOXYLASE"/>
    <property type="match status" value="1"/>
</dbReference>
<dbReference type="EMBL" id="JAIVFP010000001">
    <property type="protein sequence ID" value="MCI4684522.1"/>
    <property type="molecule type" value="Genomic_DNA"/>
</dbReference>